<evidence type="ECO:0000313" key="3">
    <source>
        <dbReference type="EMBL" id="SDN43639.1"/>
    </source>
</evidence>
<dbReference type="InterPro" id="IPR024747">
    <property type="entry name" value="Pyridox_Oxase-rel"/>
</dbReference>
<gene>
    <name evidence="3" type="ORF">SAMN05216259_104145</name>
</gene>
<dbReference type="SUPFAM" id="SSF50475">
    <property type="entry name" value="FMN-binding split barrel"/>
    <property type="match status" value="1"/>
</dbReference>
<evidence type="ECO:0000256" key="1">
    <source>
        <dbReference type="SAM" id="MobiDB-lite"/>
    </source>
</evidence>
<dbReference type="AlphaFoldDB" id="A0A1H0BDC3"/>
<protein>
    <recommendedName>
        <fullName evidence="2">HTH cro/C1-type domain-containing protein</fullName>
    </recommendedName>
</protein>
<dbReference type="Gene3D" id="2.30.110.10">
    <property type="entry name" value="Electron Transport, Fmn-binding Protein, Chain A"/>
    <property type="match status" value="1"/>
</dbReference>
<feature type="compositionally biased region" description="Low complexity" evidence="1">
    <location>
        <begin position="1"/>
        <end position="12"/>
    </location>
</feature>
<name>A0A1H0BDC3_9ACTN</name>
<dbReference type="Proteomes" id="UP000199341">
    <property type="component" value="Unassembled WGS sequence"/>
</dbReference>
<dbReference type="EMBL" id="FNIE01000004">
    <property type="protein sequence ID" value="SDN43639.1"/>
    <property type="molecule type" value="Genomic_DNA"/>
</dbReference>
<feature type="domain" description="HTH cro/C1-type" evidence="2">
    <location>
        <begin position="41"/>
        <end position="96"/>
    </location>
</feature>
<dbReference type="Gene3D" id="1.10.260.40">
    <property type="entry name" value="lambda repressor-like DNA-binding domains"/>
    <property type="match status" value="1"/>
</dbReference>
<proteinExistence type="predicted"/>
<feature type="region of interest" description="Disordered" evidence="1">
    <location>
        <begin position="1"/>
        <end position="38"/>
    </location>
</feature>
<dbReference type="InterPro" id="IPR010982">
    <property type="entry name" value="Lambda_DNA-bd_dom_sf"/>
</dbReference>
<dbReference type="Pfam" id="PF12900">
    <property type="entry name" value="Pyridox_ox_2"/>
    <property type="match status" value="1"/>
</dbReference>
<dbReference type="InterPro" id="IPR001387">
    <property type="entry name" value="Cro/C1-type_HTH"/>
</dbReference>
<dbReference type="Pfam" id="PF13560">
    <property type="entry name" value="HTH_31"/>
    <property type="match status" value="1"/>
</dbReference>
<evidence type="ECO:0000259" key="2">
    <source>
        <dbReference type="PROSITE" id="PS50943"/>
    </source>
</evidence>
<sequence length="243" mass="24923">MRGGPLPRAVGGLRRGPGGLPVEGAHMTRQSAPGSDIGRRLVRRREELGLSRAQVAERAGVAPGYLAYVEEEATASPGLAFLLRVADVLETTVPRLHGAGTELPTGRGEAAGHPVLSALAPEACRELLAGHGVGRLALTVAGAPSILPVNYDVVDGAVVFRTAAGAPALAAGQTVAFEVDHFDEARSEGWSVLVTGPAEQVTDPAGIAALAAAAATTPWAGGDRPTWIRIRPDHITGRRITAG</sequence>
<dbReference type="SUPFAM" id="SSF47413">
    <property type="entry name" value="lambda repressor-like DNA-binding domains"/>
    <property type="match status" value="1"/>
</dbReference>
<organism evidence="3 4">
    <name type="scientific">Actinacidiphila guanduensis</name>
    <dbReference type="NCBI Taxonomy" id="310781"/>
    <lineage>
        <taxon>Bacteria</taxon>
        <taxon>Bacillati</taxon>
        <taxon>Actinomycetota</taxon>
        <taxon>Actinomycetes</taxon>
        <taxon>Kitasatosporales</taxon>
        <taxon>Streptomycetaceae</taxon>
        <taxon>Actinacidiphila</taxon>
    </lineage>
</organism>
<keyword evidence="4" id="KW-1185">Reference proteome</keyword>
<dbReference type="SMART" id="SM00530">
    <property type="entry name" value="HTH_XRE"/>
    <property type="match status" value="1"/>
</dbReference>
<dbReference type="InterPro" id="IPR012349">
    <property type="entry name" value="Split_barrel_FMN-bd"/>
</dbReference>
<dbReference type="PROSITE" id="PS50943">
    <property type="entry name" value="HTH_CROC1"/>
    <property type="match status" value="1"/>
</dbReference>
<dbReference type="CDD" id="cd00093">
    <property type="entry name" value="HTH_XRE"/>
    <property type="match status" value="1"/>
</dbReference>
<reference evidence="3 4" key="1">
    <citation type="submission" date="2016-10" db="EMBL/GenBank/DDBJ databases">
        <authorList>
            <person name="de Groot N.N."/>
        </authorList>
    </citation>
    <scope>NUCLEOTIDE SEQUENCE [LARGE SCALE GENOMIC DNA]</scope>
    <source>
        <strain evidence="3 4">CGMCC 4.2022</strain>
    </source>
</reference>
<evidence type="ECO:0000313" key="4">
    <source>
        <dbReference type="Proteomes" id="UP000199341"/>
    </source>
</evidence>
<dbReference type="GO" id="GO:0003677">
    <property type="term" value="F:DNA binding"/>
    <property type="evidence" value="ECO:0007669"/>
    <property type="project" value="InterPro"/>
</dbReference>
<accession>A0A1H0BDC3</accession>
<dbReference type="STRING" id="310781.SAMN05216259_104145"/>